<evidence type="ECO:0000313" key="2">
    <source>
        <dbReference type="Proteomes" id="UP000198809"/>
    </source>
</evidence>
<sequence length="69" mass="8259">MDLGQHYIDIVPLPRYHYHSKNLQSESIGKANSFQANIVYIQRFLQSRYYYNLLDREPNNLLVGMFHNN</sequence>
<reference evidence="1 2" key="1">
    <citation type="submission" date="2016-10" db="EMBL/GenBank/DDBJ databases">
        <authorList>
            <person name="de Groot N.N."/>
        </authorList>
    </citation>
    <scope>NUCLEOTIDE SEQUENCE [LARGE SCALE GENOMIC DNA]</scope>
    <source>
        <strain evidence="1 2">CGMCC 1.10238</strain>
    </source>
</reference>
<dbReference type="EMBL" id="FODH01000004">
    <property type="protein sequence ID" value="SEN97596.1"/>
    <property type="molecule type" value="Genomic_DNA"/>
</dbReference>
<proteinExistence type="predicted"/>
<protein>
    <submittedName>
        <fullName evidence="1">Uncharacterized protein</fullName>
    </submittedName>
</protein>
<name>A0A1H8KYD8_9BACL</name>
<organism evidence="1 2">
    <name type="scientific">Paenibacillus sophorae</name>
    <dbReference type="NCBI Taxonomy" id="1333845"/>
    <lineage>
        <taxon>Bacteria</taxon>
        <taxon>Bacillati</taxon>
        <taxon>Bacillota</taxon>
        <taxon>Bacilli</taxon>
        <taxon>Bacillales</taxon>
        <taxon>Paenibacillaceae</taxon>
        <taxon>Paenibacillus</taxon>
    </lineage>
</organism>
<dbReference type="AlphaFoldDB" id="A0A1H8KYD8"/>
<evidence type="ECO:0000313" key="1">
    <source>
        <dbReference type="EMBL" id="SEN97596.1"/>
    </source>
</evidence>
<accession>A0A1H8KYD8</accession>
<gene>
    <name evidence="1" type="ORF">SAMN04487895_10463</name>
</gene>
<dbReference type="Proteomes" id="UP000198809">
    <property type="component" value="Unassembled WGS sequence"/>
</dbReference>